<evidence type="ECO:0000313" key="7">
    <source>
        <dbReference type="EMBL" id="PIN05811.1"/>
    </source>
</evidence>
<dbReference type="EMBL" id="NKXS01004615">
    <property type="protein sequence ID" value="PIN05811.1"/>
    <property type="molecule type" value="Genomic_DNA"/>
</dbReference>
<reference evidence="8" key="1">
    <citation type="journal article" date="2018" name="Gigascience">
        <title>Genome assembly of the Pink Ipe (Handroanthus impetiginosus, Bignoniaceae), a highly valued, ecologically keystone Neotropical timber forest tree.</title>
        <authorList>
            <person name="Silva-Junior O.B."/>
            <person name="Grattapaglia D."/>
            <person name="Novaes E."/>
            <person name="Collevatti R.G."/>
        </authorList>
    </citation>
    <scope>NUCLEOTIDE SEQUENCE [LARGE SCALE GENOMIC DNA]</scope>
    <source>
        <strain evidence="8">cv. UFG-1</strain>
    </source>
</reference>
<dbReference type="InterPro" id="IPR038508">
    <property type="entry name" value="ArfGAP_dom_sf"/>
</dbReference>
<dbReference type="Proteomes" id="UP000231279">
    <property type="component" value="Unassembled WGS sequence"/>
</dbReference>
<dbReference type="SUPFAM" id="SSF57863">
    <property type="entry name" value="ArfGap/RecO-like zinc finger"/>
    <property type="match status" value="1"/>
</dbReference>
<feature type="domain" description="Arf-GAP" evidence="6">
    <location>
        <begin position="11"/>
        <end position="129"/>
    </location>
</feature>
<gene>
    <name evidence="7" type="ORF">CDL12_21636</name>
</gene>
<feature type="compositionally biased region" description="Polar residues" evidence="5">
    <location>
        <begin position="230"/>
        <end position="248"/>
    </location>
</feature>
<dbReference type="PROSITE" id="PS50115">
    <property type="entry name" value="ARFGAP"/>
    <property type="match status" value="1"/>
</dbReference>
<dbReference type="PRINTS" id="PR00405">
    <property type="entry name" value="REVINTRACTNG"/>
</dbReference>
<evidence type="ECO:0000256" key="5">
    <source>
        <dbReference type="SAM" id="MobiDB-lite"/>
    </source>
</evidence>
<comment type="caution">
    <text evidence="7">The sequence shown here is derived from an EMBL/GenBank/DDBJ whole genome shotgun (WGS) entry which is preliminary data.</text>
</comment>
<keyword evidence="8" id="KW-1185">Reference proteome</keyword>
<dbReference type="SMART" id="SM00105">
    <property type="entry name" value="ArfGap"/>
    <property type="match status" value="1"/>
</dbReference>
<name>A0A2G9GKH5_9LAMI</name>
<organism evidence="7 8">
    <name type="scientific">Handroanthus impetiginosus</name>
    <dbReference type="NCBI Taxonomy" id="429701"/>
    <lineage>
        <taxon>Eukaryota</taxon>
        <taxon>Viridiplantae</taxon>
        <taxon>Streptophyta</taxon>
        <taxon>Embryophyta</taxon>
        <taxon>Tracheophyta</taxon>
        <taxon>Spermatophyta</taxon>
        <taxon>Magnoliopsida</taxon>
        <taxon>eudicotyledons</taxon>
        <taxon>Gunneridae</taxon>
        <taxon>Pentapetalae</taxon>
        <taxon>asterids</taxon>
        <taxon>lamiids</taxon>
        <taxon>Lamiales</taxon>
        <taxon>Bignoniaceae</taxon>
        <taxon>Crescentiina</taxon>
        <taxon>Tabebuia alliance</taxon>
        <taxon>Handroanthus</taxon>
    </lineage>
</organism>
<feature type="region of interest" description="Disordered" evidence="5">
    <location>
        <begin position="435"/>
        <end position="477"/>
    </location>
</feature>
<dbReference type="OrthoDB" id="6036at2759"/>
<dbReference type="Gene3D" id="1.10.220.150">
    <property type="entry name" value="Arf GTPase activating protein"/>
    <property type="match status" value="1"/>
</dbReference>
<dbReference type="InterPro" id="IPR037278">
    <property type="entry name" value="ARFGAP/RecO"/>
</dbReference>
<dbReference type="GO" id="GO:0005096">
    <property type="term" value="F:GTPase activator activity"/>
    <property type="evidence" value="ECO:0007669"/>
    <property type="project" value="InterPro"/>
</dbReference>
<dbReference type="STRING" id="429701.A0A2G9GKH5"/>
<dbReference type="PANTHER" id="PTHR46085:SF4">
    <property type="entry name" value="ADP-RIBOSYLATION FACTOR GTPASE-ACTIVATING PROTEIN AGD14-RELATED"/>
    <property type="match status" value="1"/>
</dbReference>
<feature type="compositionally biased region" description="Basic and acidic residues" evidence="5">
    <location>
        <begin position="122"/>
        <end position="131"/>
    </location>
</feature>
<dbReference type="CDD" id="cd08838">
    <property type="entry name" value="ArfGap_AGFG"/>
    <property type="match status" value="1"/>
</dbReference>
<sequence>MGSKREEERNEKIIRGLMKLPPNRRCINCNSLGPQYVCTNFWTFVCMTCSGIHREFTHRVKSVSMAKFTFQEVDALQRGGNQRAKELFLKAWDPQRRLPDNSNVDKVREFIKNVYVDKRYTVEKSSDRPPRDPQSIRSHEEETRRASSFHSYSQSPPNDFHYEERRYGKHEPTLTRKPGSDHGLYKGKFSSFSSPSHSIDHGNDDRFANEGSYPRVSGYSLSSGGDPFRSPSSQGDIGSPFSENSSYFSREIPGNHLVRHNSDANIGSKGGKIRHPQRTASSGSFGSFDSTSFKSVNSMGLQEVALESEQSIETLDDKTSDFPSLPESSISTTFNGLDLFGEPFASQNVPSAPTTICDSQLPQSSLAQSVDFFQQSTTLSVPTSSEQQPSPLNRTGLSEQQSVTSSNGKTSDVVIPDNGGWATFDLLQNVPVGTENHIPGSVPSSDGKSLGNSNPFSLDQSFSDQNPACNEPSASTHSLWHDGLQNVDNTQFWNTFEDSSGQQSIPTVPKSSNQAAVLCASDANKSLGFGVYEALNNDGNVRTTDDIGPPSSSLSSNFSMPLHDFSMVPGMAGGHLFAAESKPTNPFDVPFDAHLDSSNMFLDMSSLQEVLPYNQTPDLYVGDASQSWFPQSSVPSYVPDGVTFDSPSGSLGFIVGQAPDTRISSVHAQGPVASVGGNPFA</sequence>
<evidence type="ECO:0000256" key="4">
    <source>
        <dbReference type="PROSITE-ProRule" id="PRU00288"/>
    </source>
</evidence>
<evidence type="ECO:0000259" key="6">
    <source>
        <dbReference type="PROSITE" id="PS50115"/>
    </source>
</evidence>
<feature type="region of interest" description="Disordered" evidence="5">
    <location>
        <begin position="122"/>
        <end position="286"/>
    </location>
</feature>
<protein>
    <submittedName>
        <fullName evidence="7">Putative GTPase-activating protein</fullName>
    </submittedName>
</protein>
<dbReference type="AlphaFoldDB" id="A0A2G9GKH5"/>
<dbReference type="InterPro" id="IPR044820">
    <property type="entry name" value="AGD14-like"/>
</dbReference>
<evidence type="ECO:0000256" key="3">
    <source>
        <dbReference type="ARBA" id="ARBA00022833"/>
    </source>
</evidence>
<dbReference type="PANTHER" id="PTHR46085">
    <property type="entry name" value="ARFGAP/RECO-RELATED"/>
    <property type="match status" value="1"/>
</dbReference>
<accession>A0A2G9GKH5</accession>
<evidence type="ECO:0000256" key="1">
    <source>
        <dbReference type="ARBA" id="ARBA00022723"/>
    </source>
</evidence>
<keyword evidence="2 4" id="KW-0863">Zinc-finger</keyword>
<dbReference type="GO" id="GO:0008270">
    <property type="term" value="F:zinc ion binding"/>
    <property type="evidence" value="ECO:0007669"/>
    <property type="project" value="UniProtKB-KW"/>
</dbReference>
<proteinExistence type="predicted"/>
<feature type="region of interest" description="Disordered" evidence="5">
    <location>
        <begin position="378"/>
        <end position="414"/>
    </location>
</feature>
<dbReference type="Pfam" id="PF01412">
    <property type="entry name" value="ArfGap"/>
    <property type="match status" value="1"/>
</dbReference>
<keyword evidence="3" id="KW-0862">Zinc</keyword>
<feature type="compositionally biased region" description="Basic and acidic residues" evidence="5">
    <location>
        <begin position="198"/>
        <end position="208"/>
    </location>
</feature>
<evidence type="ECO:0000313" key="8">
    <source>
        <dbReference type="Proteomes" id="UP000231279"/>
    </source>
</evidence>
<feature type="compositionally biased region" description="Polar residues" evidence="5">
    <location>
        <begin position="442"/>
        <end position="477"/>
    </location>
</feature>
<feature type="compositionally biased region" description="Polar residues" evidence="5">
    <location>
        <begin position="378"/>
        <end position="410"/>
    </location>
</feature>
<keyword evidence="1" id="KW-0479">Metal-binding</keyword>
<feature type="compositionally biased region" description="Basic and acidic residues" evidence="5">
    <location>
        <begin position="160"/>
        <end position="184"/>
    </location>
</feature>
<feature type="compositionally biased region" description="Polar residues" evidence="5">
    <location>
        <begin position="146"/>
        <end position="157"/>
    </location>
</feature>
<dbReference type="InterPro" id="IPR001164">
    <property type="entry name" value="ArfGAP_dom"/>
</dbReference>
<dbReference type="FunFam" id="1.10.220.150:FF:000005">
    <property type="entry name" value="Arf-GAP domain and FG repeat-containing protein 1"/>
    <property type="match status" value="1"/>
</dbReference>
<evidence type="ECO:0000256" key="2">
    <source>
        <dbReference type="ARBA" id="ARBA00022771"/>
    </source>
</evidence>